<dbReference type="EC" id="2.4.1.227" evidence="10"/>
<comment type="function">
    <text evidence="10">Cell wall formation. Catalyzes the transfer of a GlcNAc subunit on undecaprenyl-pyrophosphoryl-MurNAc-pentapeptide (lipid intermediate I) to form undecaprenyl-pyrophosphoryl-MurNAc-(pentapeptide)GlcNAc (lipid intermediate II).</text>
</comment>
<comment type="caution">
    <text evidence="13">The sequence shown here is derived from an EMBL/GenBank/DDBJ whole genome shotgun (WGS) entry which is preliminary data.</text>
</comment>
<feature type="binding site" evidence="10">
    <location>
        <begin position="266"/>
        <end position="271"/>
    </location>
    <ligand>
        <name>UDP-N-acetyl-alpha-D-glucosamine</name>
        <dbReference type="ChEBI" id="CHEBI:57705"/>
    </ligand>
</feature>
<dbReference type="AlphaFoldDB" id="A0A2P7NSE9"/>
<evidence type="ECO:0000256" key="7">
    <source>
        <dbReference type="ARBA" id="ARBA00023136"/>
    </source>
</evidence>
<comment type="pathway">
    <text evidence="10">Cell wall biogenesis; peptidoglycan biosynthesis.</text>
</comment>
<evidence type="ECO:0000313" key="14">
    <source>
        <dbReference type="Proteomes" id="UP000241912"/>
    </source>
</evidence>
<dbReference type="Proteomes" id="UP000241912">
    <property type="component" value="Unassembled WGS sequence"/>
</dbReference>
<dbReference type="GO" id="GO:0051991">
    <property type="term" value="F:UDP-N-acetyl-D-glucosamine:N-acetylmuramoyl-L-alanyl-D-glutamyl-meso-2,6-diaminopimelyl-D-alanyl-D-alanine-diphosphoundecaprenol 4-beta-N-acetylglucosaminlytransferase activity"/>
    <property type="evidence" value="ECO:0007669"/>
    <property type="project" value="RHEA"/>
</dbReference>
<evidence type="ECO:0000256" key="4">
    <source>
        <dbReference type="ARBA" id="ARBA00022679"/>
    </source>
</evidence>
<feature type="binding site" evidence="10">
    <location>
        <position position="247"/>
    </location>
    <ligand>
        <name>UDP-N-acetyl-alpha-D-glucosamine</name>
        <dbReference type="ChEBI" id="CHEBI:57705"/>
    </ligand>
</feature>
<dbReference type="GO" id="GO:0009252">
    <property type="term" value="P:peptidoglycan biosynthetic process"/>
    <property type="evidence" value="ECO:0007669"/>
    <property type="project" value="UniProtKB-UniRule"/>
</dbReference>
<evidence type="ECO:0000256" key="9">
    <source>
        <dbReference type="ARBA" id="ARBA00023316"/>
    </source>
</evidence>
<feature type="domain" description="Glycosyltransferase family 28 N-terminal" evidence="11">
    <location>
        <begin position="6"/>
        <end position="143"/>
    </location>
</feature>
<keyword evidence="7 10" id="KW-0472">Membrane</keyword>
<evidence type="ECO:0000259" key="12">
    <source>
        <dbReference type="Pfam" id="PF04101"/>
    </source>
</evidence>
<dbReference type="InterPro" id="IPR006009">
    <property type="entry name" value="GlcNAc_MurG"/>
</dbReference>
<dbReference type="Gene3D" id="3.40.50.2000">
    <property type="entry name" value="Glycogen Phosphorylase B"/>
    <property type="match status" value="2"/>
</dbReference>
<dbReference type="NCBIfam" id="TIGR01133">
    <property type="entry name" value="murG"/>
    <property type="match status" value="1"/>
</dbReference>
<keyword evidence="5 10" id="KW-0133">Cell shape</keyword>
<feature type="binding site" evidence="10">
    <location>
        <begin position="13"/>
        <end position="15"/>
    </location>
    <ligand>
        <name>UDP-N-acetyl-alpha-D-glucosamine</name>
        <dbReference type="ChEBI" id="CHEBI:57705"/>
    </ligand>
</feature>
<feature type="binding site" evidence="10">
    <location>
        <position position="165"/>
    </location>
    <ligand>
        <name>UDP-N-acetyl-alpha-D-glucosamine</name>
        <dbReference type="ChEBI" id="CHEBI:57705"/>
    </ligand>
</feature>
<dbReference type="PANTHER" id="PTHR21015">
    <property type="entry name" value="UDP-N-ACETYLGLUCOSAMINE--N-ACETYLMURAMYL-(PENTAPEPTIDE) PYROPHOSPHORYL-UNDECAPRENOL N-ACETYLGLUCOSAMINE TRANSFERASE 1"/>
    <property type="match status" value="1"/>
</dbReference>
<evidence type="ECO:0000313" key="13">
    <source>
        <dbReference type="EMBL" id="PSJ16394.1"/>
    </source>
</evidence>
<evidence type="ECO:0000256" key="1">
    <source>
        <dbReference type="ARBA" id="ARBA00022475"/>
    </source>
</evidence>
<accession>A0A2P7NSE9</accession>
<dbReference type="GO" id="GO:0005886">
    <property type="term" value="C:plasma membrane"/>
    <property type="evidence" value="ECO:0007669"/>
    <property type="project" value="UniProtKB-SubCell"/>
</dbReference>
<evidence type="ECO:0000259" key="11">
    <source>
        <dbReference type="Pfam" id="PF03033"/>
    </source>
</evidence>
<evidence type="ECO:0000256" key="5">
    <source>
        <dbReference type="ARBA" id="ARBA00022960"/>
    </source>
</evidence>
<comment type="catalytic activity">
    <reaction evidence="10">
        <text>di-trans,octa-cis-undecaprenyl diphospho-N-acetyl-alpha-D-muramoyl-L-alanyl-D-glutamyl-meso-2,6-diaminopimeloyl-D-alanyl-D-alanine + UDP-N-acetyl-alpha-D-glucosamine = di-trans,octa-cis-undecaprenyl diphospho-[N-acetyl-alpha-D-glucosaminyl-(1-&gt;4)]-N-acetyl-alpha-D-muramoyl-L-alanyl-D-glutamyl-meso-2,6-diaminopimeloyl-D-alanyl-D-alanine + UDP + H(+)</text>
        <dbReference type="Rhea" id="RHEA:31227"/>
        <dbReference type="ChEBI" id="CHEBI:15378"/>
        <dbReference type="ChEBI" id="CHEBI:57705"/>
        <dbReference type="ChEBI" id="CHEBI:58223"/>
        <dbReference type="ChEBI" id="CHEBI:61387"/>
        <dbReference type="ChEBI" id="CHEBI:61388"/>
        <dbReference type="EC" id="2.4.1.227"/>
    </reaction>
</comment>
<dbReference type="Pfam" id="PF04101">
    <property type="entry name" value="Glyco_tran_28_C"/>
    <property type="match status" value="1"/>
</dbReference>
<dbReference type="HAMAP" id="MF_00033">
    <property type="entry name" value="MurG"/>
    <property type="match status" value="1"/>
</dbReference>
<keyword evidence="1 10" id="KW-1003">Cell membrane</keyword>
<feature type="binding site" evidence="10">
    <location>
        <position position="292"/>
    </location>
    <ligand>
        <name>UDP-N-acetyl-alpha-D-glucosamine</name>
        <dbReference type="ChEBI" id="CHEBI:57705"/>
    </ligand>
</feature>
<dbReference type="GO" id="GO:0051301">
    <property type="term" value="P:cell division"/>
    <property type="evidence" value="ECO:0007669"/>
    <property type="project" value="UniProtKB-KW"/>
</dbReference>
<dbReference type="Pfam" id="PF03033">
    <property type="entry name" value="Glyco_transf_28"/>
    <property type="match status" value="1"/>
</dbReference>
<feature type="domain" description="Glycosyl transferase family 28 C-terminal" evidence="12">
    <location>
        <begin position="187"/>
        <end position="342"/>
    </location>
</feature>
<evidence type="ECO:0000256" key="8">
    <source>
        <dbReference type="ARBA" id="ARBA00023306"/>
    </source>
</evidence>
<evidence type="ECO:0000256" key="2">
    <source>
        <dbReference type="ARBA" id="ARBA00022618"/>
    </source>
</evidence>
<protein>
    <recommendedName>
        <fullName evidence="10">UDP-N-acetylglucosamine--N-acetylmuramyl-(pentapeptide) pyrophosphoryl-undecaprenol N-acetylglucosamine transferase</fullName>
        <ecNumber evidence="10">2.4.1.227</ecNumber>
    </recommendedName>
    <alternativeName>
        <fullName evidence="10">Undecaprenyl-PP-MurNAc-pentapeptide-UDPGlcNAc GlcNAc transferase</fullName>
    </alternativeName>
</protein>
<dbReference type="SUPFAM" id="SSF53756">
    <property type="entry name" value="UDP-Glycosyltransferase/glycogen phosphorylase"/>
    <property type="match status" value="1"/>
</dbReference>
<dbReference type="UniPathway" id="UPA00219"/>
<dbReference type="InterPro" id="IPR007235">
    <property type="entry name" value="Glyco_trans_28_C"/>
</dbReference>
<feature type="binding site" evidence="10">
    <location>
        <position position="125"/>
    </location>
    <ligand>
        <name>UDP-N-acetyl-alpha-D-glucosamine</name>
        <dbReference type="ChEBI" id="CHEBI:57705"/>
    </ligand>
</feature>
<evidence type="ECO:0000256" key="10">
    <source>
        <dbReference type="HAMAP-Rule" id="MF_00033"/>
    </source>
</evidence>
<dbReference type="GO" id="GO:0008360">
    <property type="term" value="P:regulation of cell shape"/>
    <property type="evidence" value="ECO:0007669"/>
    <property type="project" value="UniProtKB-KW"/>
</dbReference>
<dbReference type="GO" id="GO:0071555">
    <property type="term" value="P:cell wall organization"/>
    <property type="evidence" value="ECO:0007669"/>
    <property type="project" value="UniProtKB-KW"/>
</dbReference>
<keyword evidence="6 10" id="KW-0573">Peptidoglycan synthesis</keyword>
<evidence type="ECO:0000256" key="6">
    <source>
        <dbReference type="ARBA" id="ARBA00022984"/>
    </source>
</evidence>
<dbReference type="CDD" id="cd03785">
    <property type="entry name" value="GT28_MurG"/>
    <property type="match status" value="1"/>
</dbReference>
<organism evidence="13 14">
    <name type="scientific">Nitrosomonas supralitoralis</name>
    <dbReference type="NCBI Taxonomy" id="2116706"/>
    <lineage>
        <taxon>Bacteria</taxon>
        <taxon>Pseudomonadati</taxon>
        <taxon>Pseudomonadota</taxon>
        <taxon>Betaproteobacteria</taxon>
        <taxon>Nitrosomonadales</taxon>
        <taxon>Nitrosomonadaceae</taxon>
        <taxon>Nitrosomonas</taxon>
    </lineage>
</organism>
<dbReference type="OrthoDB" id="9808936at2"/>
<proteinExistence type="inferred from homology"/>
<keyword evidence="14" id="KW-1185">Reference proteome</keyword>
<feature type="binding site" evidence="10">
    <location>
        <position position="193"/>
    </location>
    <ligand>
        <name>UDP-N-acetyl-alpha-D-glucosamine</name>
        <dbReference type="ChEBI" id="CHEBI:57705"/>
    </ligand>
</feature>
<keyword evidence="2 10" id="KW-0132">Cell division</keyword>
<dbReference type="EMBL" id="PXXU01000053">
    <property type="protein sequence ID" value="PSJ16394.1"/>
    <property type="molecule type" value="Genomic_DNA"/>
</dbReference>
<comment type="similarity">
    <text evidence="10">Belongs to the glycosyltransferase 28 family. MurG subfamily.</text>
</comment>
<gene>
    <name evidence="10 13" type="primary">murG</name>
    <name evidence="13" type="ORF">C7H79_13705</name>
</gene>
<dbReference type="GO" id="GO:0005975">
    <property type="term" value="P:carbohydrate metabolic process"/>
    <property type="evidence" value="ECO:0007669"/>
    <property type="project" value="InterPro"/>
</dbReference>
<sequence length="363" mass="39718">MRKHTILIMAGGTGGHVFPGLAVADYLRQLGWHVVWLGTETGMELKLVPQCGYETEVISFSGLRGKRLATWLLLPLRLIRAFLQSIKIIRRVQPDVVLGMGGYPAFPGAMMASLLNKPLIIHEQNSVPGLTNKILAKLADRIFLGFPEAILNNKKKSVYSGNPVRTEIMKIEAPEIRFSGRQGKLNLLIVGGSLGAQILNTTVPEALKLMPENIRPWVVHQAGMAHLNSVKQMYDDLQLDAEVTAFIDDIAKRYAECDLVLCRAGALTVAELSVAGVASILVPYPHAVDDHQTQNARFLSDHGAAVLIHQRDLTARKLADFLLNLTREKLLGMAITARSRAKQDATKVVAEACIELSGAQNEA</sequence>
<keyword evidence="9 10" id="KW-0961">Cell wall biogenesis/degradation</keyword>
<dbReference type="PANTHER" id="PTHR21015:SF22">
    <property type="entry name" value="GLYCOSYLTRANSFERASE"/>
    <property type="match status" value="1"/>
</dbReference>
<keyword evidence="8 10" id="KW-0131">Cell cycle</keyword>
<name>A0A2P7NSE9_9PROT</name>
<reference evidence="13 14" key="1">
    <citation type="submission" date="2018-03" db="EMBL/GenBank/DDBJ databases">
        <title>Draft genome of Nitrosomonas supralitoralis APG5.</title>
        <authorList>
            <person name="Urakawa H."/>
            <person name="Lopez J.V."/>
        </authorList>
    </citation>
    <scope>NUCLEOTIDE SEQUENCE [LARGE SCALE GENOMIC DNA]</scope>
    <source>
        <strain evidence="13 14">APG5</strain>
    </source>
</reference>
<dbReference type="GO" id="GO:0050511">
    <property type="term" value="F:undecaprenyldiphospho-muramoylpentapeptide beta-N-acetylglucosaminyltransferase activity"/>
    <property type="evidence" value="ECO:0007669"/>
    <property type="project" value="UniProtKB-UniRule"/>
</dbReference>
<keyword evidence="4 10" id="KW-0808">Transferase</keyword>
<dbReference type="RefSeq" id="WP_106707809.1">
    <property type="nucleotide sequence ID" value="NZ_PXXU01000053.1"/>
</dbReference>
<keyword evidence="3 10" id="KW-0328">Glycosyltransferase</keyword>
<dbReference type="InterPro" id="IPR004276">
    <property type="entry name" value="GlycoTrans_28_N"/>
</dbReference>
<evidence type="ECO:0000256" key="3">
    <source>
        <dbReference type="ARBA" id="ARBA00022676"/>
    </source>
</evidence>
<comment type="subcellular location">
    <subcellularLocation>
        <location evidence="10">Cell membrane</location>
        <topology evidence="10">Peripheral membrane protein</topology>
        <orientation evidence="10">Cytoplasmic side</orientation>
    </subcellularLocation>
</comment>